<sequence length="430" mass="47248">MIKNLVIVFATMFSLQMVAQQGTSSPYSFYGLGELKFRGTVENRAMGGISVFSDSIHLNLQNPAGLGKLRLTTFSVGGNQNFNMLKTNTEEANSASTSLDYLAVGLPMKNMAVSFGLMPYSSVGYKTGFTNPFTAEAGSKRFEGSGGVSKVFLAAGYNITKSLSVGADINYNFGKIEQEAFEIIEADIDPYDAREYNKSRLSGLSLKFGMAYQKMLNDKLQLMTGVTYSPEMSLKSENQQLLSSVTWSPSTGLPSYRDTEVVDLGNDAETTYKLPSIFSAGVAISQPKKWMLGIDIAQIGSNDFPATRFRVPVTISSNVNASYTNGSKYAIGGFYIPKYNSLTSYWKRVVYRAGARFEKTGLVVKGKDIEEFGMSFGVGLPVGKMFSNANLMIEYGSRGTKDKDIVRENFINVGVSLSFNDKWFQRRKID</sequence>
<feature type="chain" id="PRO_5046243430" evidence="8">
    <location>
        <begin position="20"/>
        <end position="430"/>
    </location>
</feature>
<dbReference type="InterPro" id="IPR005017">
    <property type="entry name" value="OMPP1/FadL/TodX"/>
</dbReference>
<comment type="similarity">
    <text evidence="2">Belongs to the OmpP1/FadL family.</text>
</comment>
<keyword evidence="5 8" id="KW-0732">Signal</keyword>
<evidence type="ECO:0000256" key="8">
    <source>
        <dbReference type="SAM" id="SignalP"/>
    </source>
</evidence>
<evidence type="ECO:0000256" key="3">
    <source>
        <dbReference type="ARBA" id="ARBA00022452"/>
    </source>
</evidence>
<proteinExistence type="inferred from homology"/>
<name>A0ABW3I386_9FLAO</name>
<evidence type="ECO:0000313" key="10">
    <source>
        <dbReference type="Proteomes" id="UP001596997"/>
    </source>
</evidence>
<comment type="subcellular location">
    <subcellularLocation>
        <location evidence="1">Cell outer membrane</location>
        <topology evidence="1">Multi-pass membrane protein</topology>
    </subcellularLocation>
</comment>
<dbReference type="SUPFAM" id="SSF56935">
    <property type="entry name" value="Porins"/>
    <property type="match status" value="1"/>
</dbReference>
<evidence type="ECO:0000313" key="9">
    <source>
        <dbReference type="EMBL" id="MFD0964344.1"/>
    </source>
</evidence>
<dbReference type="RefSeq" id="WP_377715893.1">
    <property type="nucleotide sequence ID" value="NZ_JBHTJM010000009.1"/>
</dbReference>
<keyword evidence="4" id="KW-0812">Transmembrane</keyword>
<protein>
    <submittedName>
        <fullName evidence="9">Outer membrane protein transport protein</fullName>
    </submittedName>
</protein>
<keyword evidence="7" id="KW-0998">Cell outer membrane</keyword>
<feature type="signal peptide" evidence="8">
    <location>
        <begin position="1"/>
        <end position="19"/>
    </location>
</feature>
<dbReference type="EMBL" id="JBHTJM010000009">
    <property type="protein sequence ID" value="MFD0964344.1"/>
    <property type="molecule type" value="Genomic_DNA"/>
</dbReference>
<keyword evidence="6" id="KW-0472">Membrane</keyword>
<comment type="caution">
    <text evidence="9">The sequence shown here is derived from an EMBL/GenBank/DDBJ whole genome shotgun (WGS) entry which is preliminary data.</text>
</comment>
<dbReference type="Gene3D" id="2.40.160.60">
    <property type="entry name" value="Outer membrane protein transport protein (OMPP1/FadL/TodX)"/>
    <property type="match status" value="1"/>
</dbReference>
<evidence type="ECO:0000256" key="7">
    <source>
        <dbReference type="ARBA" id="ARBA00023237"/>
    </source>
</evidence>
<organism evidence="9 10">
    <name type="scientific">Pseudofulvibacter geojedonensis</name>
    <dbReference type="NCBI Taxonomy" id="1123758"/>
    <lineage>
        <taxon>Bacteria</taxon>
        <taxon>Pseudomonadati</taxon>
        <taxon>Bacteroidota</taxon>
        <taxon>Flavobacteriia</taxon>
        <taxon>Flavobacteriales</taxon>
        <taxon>Flavobacteriaceae</taxon>
        <taxon>Pseudofulvibacter</taxon>
    </lineage>
</organism>
<keyword evidence="10" id="KW-1185">Reference proteome</keyword>
<dbReference type="Pfam" id="PF03349">
    <property type="entry name" value="Toluene_X"/>
    <property type="match status" value="1"/>
</dbReference>
<keyword evidence="3" id="KW-1134">Transmembrane beta strand</keyword>
<gene>
    <name evidence="9" type="ORF">ACFQ1O_10035</name>
</gene>
<dbReference type="Proteomes" id="UP001596997">
    <property type="component" value="Unassembled WGS sequence"/>
</dbReference>
<evidence type="ECO:0000256" key="4">
    <source>
        <dbReference type="ARBA" id="ARBA00022692"/>
    </source>
</evidence>
<reference evidence="10" key="1">
    <citation type="journal article" date="2019" name="Int. J. Syst. Evol. Microbiol.">
        <title>The Global Catalogue of Microorganisms (GCM) 10K type strain sequencing project: providing services to taxonomists for standard genome sequencing and annotation.</title>
        <authorList>
            <consortium name="The Broad Institute Genomics Platform"/>
            <consortium name="The Broad Institute Genome Sequencing Center for Infectious Disease"/>
            <person name="Wu L."/>
            <person name="Ma J."/>
        </authorList>
    </citation>
    <scope>NUCLEOTIDE SEQUENCE [LARGE SCALE GENOMIC DNA]</scope>
    <source>
        <strain evidence="10">CCUG 62114</strain>
    </source>
</reference>
<evidence type="ECO:0000256" key="2">
    <source>
        <dbReference type="ARBA" id="ARBA00008163"/>
    </source>
</evidence>
<evidence type="ECO:0000256" key="1">
    <source>
        <dbReference type="ARBA" id="ARBA00004571"/>
    </source>
</evidence>
<accession>A0ABW3I386</accession>
<evidence type="ECO:0000256" key="5">
    <source>
        <dbReference type="ARBA" id="ARBA00022729"/>
    </source>
</evidence>
<evidence type="ECO:0000256" key="6">
    <source>
        <dbReference type="ARBA" id="ARBA00023136"/>
    </source>
</evidence>